<keyword evidence="13" id="KW-1185">Reference proteome</keyword>
<dbReference type="Proteomes" id="UP000584824">
    <property type="component" value="Unassembled WGS sequence"/>
</dbReference>
<reference evidence="12 13" key="1">
    <citation type="submission" date="2020-08" db="EMBL/GenBank/DDBJ databases">
        <title>Genomic Encyclopedia of Type Strains, Phase IV (KMG-IV): sequencing the most valuable type-strain genomes for metagenomic binning, comparative biology and taxonomic classification.</title>
        <authorList>
            <person name="Goeker M."/>
        </authorList>
    </citation>
    <scope>NUCLEOTIDE SEQUENCE [LARGE SCALE GENOMIC DNA]</scope>
    <source>
        <strain evidence="12 13">DSM 26385</strain>
    </source>
</reference>
<dbReference type="InterPro" id="IPR003593">
    <property type="entry name" value="AAA+_ATPase"/>
</dbReference>
<dbReference type="GO" id="GO:0031460">
    <property type="term" value="P:glycine betaine transport"/>
    <property type="evidence" value="ECO:0007669"/>
    <property type="project" value="InterPro"/>
</dbReference>
<evidence type="ECO:0000256" key="3">
    <source>
        <dbReference type="ARBA" id="ARBA00022741"/>
    </source>
</evidence>
<organism evidence="12 13">
    <name type="scientific">Allorhizobium borbori</name>
    <dbReference type="NCBI Taxonomy" id="485907"/>
    <lineage>
        <taxon>Bacteria</taxon>
        <taxon>Pseudomonadati</taxon>
        <taxon>Pseudomonadota</taxon>
        <taxon>Alphaproteobacteria</taxon>
        <taxon>Hyphomicrobiales</taxon>
        <taxon>Rhizobiaceae</taxon>
        <taxon>Rhizobium/Agrobacterium group</taxon>
        <taxon>Allorhizobium</taxon>
    </lineage>
</organism>
<comment type="similarity">
    <text evidence="1 9">Belongs to the ABC transporter superfamily.</text>
</comment>
<dbReference type="InterPro" id="IPR003439">
    <property type="entry name" value="ABC_transporter-like_ATP-bd"/>
</dbReference>
<dbReference type="PANTHER" id="PTHR43869">
    <property type="entry name" value="GLYCINE BETAINE/PROLINE BETAINE TRANSPORT SYSTEM ATP-BINDING PROTEIN PROV"/>
    <property type="match status" value="1"/>
</dbReference>
<comment type="catalytic activity">
    <reaction evidence="6">
        <text>a quaternary ammonium(out) + ATP + H2O = a quaternary ammonium(in) + ADP + phosphate + H(+)</text>
        <dbReference type="Rhea" id="RHEA:11036"/>
        <dbReference type="ChEBI" id="CHEBI:15377"/>
        <dbReference type="ChEBI" id="CHEBI:15378"/>
        <dbReference type="ChEBI" id="CHEBI:30616"/>
        <dbReference type="ChEBI" id="CHEBI:35267"/>
        <dbReference type="ChEBI" id="CHEBI:43474"/>
        <dbReference type="ChEBI" id="CHEBI:456216"/>
        <dbReference type="EC" id="7.6.2.9"/>
    </reaction>
    <physiologicalReaction direction="left-to-right" evidence="6">
        <dbReference type="Rhea" id="RHEA:11037"/>
    </physiologicalReaction>
</comment>
<dbReference type="PROSITE" id="PS50893">
    <property type="entry name" value="ABC_TRANSPORTER_2"/>
    <property type="match status" value="1"/>
</dbReference>
<feature type="domain" description="ABC transporter" evidence="10">
    <location>
        <begin position="49"/>
        <end position="285"/>
    </location>
</feature>
<dbReference type="InterPro" id="IPR005892">
    <property type="entry name" value="Gly-betaine_transp_ATP-bd"/>
</dbReference>
<dbReference type="Gene3D" id="3.40.50.300">
    <property type="entry name" value="P-loop containing nucleotide triphosphate hydrolases"/>
    <property type="match status" value="1"/>
</dbReference>
<keyword evidence="9" id="KW-0472">Membrane</keyword>
<comment type="subunit">
    <text evidence="9">The complex is probably composed of two ATP-binding proteins, two transmembrane proteins and a solute-binding protein.</text>
</comment>
<evidence type="ECO:0000256" key="1">
    <source>
        <dbReference type="ARBA" id="ARBA00005417"/>
    </source>
</evidence>
<keyword evidence="4 9" id="KW-0067">ATP-binding</keyword>
<accession>A0A7W6P3V6</accession>
<dbReference type="FunFam" id="3.40.50.300:FF:000201">
    <property type="entry name" value="Glycine betaine/L-proline ABC transporter ATP-binding protein"/>
    <property type="match status" value="1"/>
</dbReference>
<keyword evidence="3 9" id="KW-0547">Nucleotide-binding</keyword>
<dbReference type="PROSITE" id="PS51371">
    <property type="entry name" value="CBS"/>
    <property type="match status" value="1"/>
</dbReference>
<gene>
    <name evidence="12" type="ORF">GGQ66_003806</name>
</gene>
<dbReference type="Pfam" id="PF00005">
    <property type="entry name" value="ABC_tran"/>
    <property type="match status" value="1"/>
</dbReference>
<dbReference type="SMART" id="SM00382">
    <property type="entry name" value="AAA"/>
    <property type="match status" value="1"/>
</dbReference>
<dbReference type="GO" id="GO:0005886">
    <property type="term" value="C:plasma membrane"/>
    <property type="evidence" value="ECO:0007669"/>
    <property type="project" value="UniProtKB-SubCell"/>
</dbReference>
<dbReference type="GO" id="GO:0016887">
    <property type="term" value="F:ATP hydrolysis activity"/>
    <property type="evidence" value="ECO:0007669"/>
    <property type="project" value="UniProtKB-UniRule"/>
</dbReference>
<dbReference type="EMBL" id="JACIDU010000018">
    <property type="protein sequence ID" value="MBB4105219.1"/>
    <property type="molecule type" value="Genomic_DNA"/>
</dbReference>
<evidence type="ECO:0000259" key="10">
    <source>
        <dbReference type="PROSITE" id="PS50893"/>
    </source>
</evidence>
<dbReference type="AlphaFoldDB" id="A0A7W6P3V6"/>
<dbReference type="InterPro" id="IPR051921">
    <property type="entry name" value="ABC_osmolyte_uptake_ATP-bind"/>
</dbReference>
<protein>
    <recommendedName>
        <fullName evidence="9">Quaternary amine transport ATP-binding protein</fullName>
        <ecNumber evidence="9">7.6.2.9</ecNumber>
    </recommendedName>
</protein>
<evidence type="ECO:0000256" key="4">
    <source>
        <dbReference type="ARBA" id="ARBA00022840"/>
    </source>
</evidence>
<proteinExistence type="inferred from homology"/>
<comment type="subcellular location">
    <subcellularLocation>
        <location evidence="9">Cell inner membrane</location>
        <topology evidence="9">Peripheral membrane protein</topology>
    </subcellularLocation>
</comment>
<dbReference type="InterPro" id="IPR046342">
    <property type="entry name" value="CBS_dom_sf"/>
</dbReference>
<keyword evidence="9" id="KW-0997">Cell inner membrane</keyword>
<evidence type="ECO:0000313" key="13">
    <source>
        <dbReference type="Proteomes" id="UP000584824"/>
    </source>
</evidence>
<comment type="caution">
    <text evidence="12">The sequence shown here is derived from an EMBL/GenBank/DDBJ whole genome shotgun (WGS) entry which is preliminary data.</text>
</comment>
<evidence type="ECO:0000313" key="12">
    <source>
        <dbReference type="EMBL" id="MBB4105219.1"/>
    </source>
</evidence>
<evidence type="ECO:0000256" key="5">
    <source>
        <dbReference type="ARBA" id="ARBA00022970"/>
    </source>
</evidence>
<evidence type="ECO:0000256" key="9">
    <source>
        <dbReference type="RuleBase" id="RU369116"/>
    </source>
</evidence>
<feature type="domain" description="CBS" evidence="11">
    <location>
        <begin position="306"/>
        <end position="361"/>
    </location>
</feature>
<evidence type="ECO:0000256" key="8">
    <source>
        <dbReference type="PROSITE-ProRule" id="PRU00703"/>
    </source>
</evidence>
<evidence type="ECO:0000256" key="6">
    <source>
        <dbReference type="ARBA" id="ARBA00051811"/>
    </source>
</evidence>
<dbReference type="InterPro" id="IPR027417">
    <property type="entry name" value="P-loop_NTPase"/>
</dbReference>
<dbReference type="GO" id="GO:0006970">
    <property type="term" value="P:response to osmotic stress"/>
    <property type="evidence" value="ECO:0007669"/>
    <property type="project" value="UniProtKB-ARBA"/>
</dbReference>
<keyword evidence="8" id="KW-0129">CBS domain</keyword>
<dbReference type="InterPro" id="IPR000644">
    <property type="entry name" value="CBS_dom"/>
</dbReference>
<evidence type="ECO:0000256" key="2">
    <source>
        <dbReference type="ARBA" id="ARBA00022448"/>
    </source>
</evidence>
<dbReference type="RefSeq" id="WP_183794506.1">
    <property type="nucleotide sequence ID" value="NZ_JACIDU010000018.1"/>
</dbReference>
<dbReference type="GO" id="GO:0006865">
    <property type="term" value="P:amino acid transport"/>
    <property type="evidence" value="ECO:0007669"/>
    <property type="project" value="UniProtKB-UniRule"/>
</dbReference>
<dbReference type="PROSITE" id="PS00211">
    <property type="entry name" value="ABC_TRANSPORTER_1"/>
    <property type="match status" value="1"/>
</dbReference>
<name>A0A7W6P3V6_9HYPH</name>
<keyword evidence="2 9" id="KW-0813">Transport</keyword>
<comment type="subunit">
    <text evidence="7">The complex is probably composed of two ATP-binding proteins (TmoW), two transmembrane proteins (TmoV) and a solute-binding protein (TmoX).</text>
</comment>
<keyword evidence="9" id="KW-1003">Cell membrane</keyword>
<evidence type="ECO:0000256" key="7">
    <source>
        <dbReference type="ARBA" id="ARBA00061968"/>
    </source>
</evidence>
<dbReference type="SUPFAM" id="SSF52540">
    <property type="entry name" value="P-loop containing nucleoside triphosphate hydrolases"/>
    <property type="match status" value="1"/>
</dbReference>
<sequence length="361" mass="39855">MTDLSNTAAEPAALEADDEAVVPAIIIQDLYKIFGPHPDRHIDAVKKGMTKSDLNRKHGHSLGLKAIDTELPAGSISVIMGLSGSGKSTLLRHINGLIAPTAGQVLIDGQDVAKMSETELRTFRRHKTAMVFQKFGLLPHRTVLENTLYGLDIQGISRKESEPVGRRWIERVGLKGYEDQYPTQLSGGMQQRVGLARALANDAPVLLMDEAFSALDPLIRVDMQSVLLELQQELRKTIVFITHDLDEALRLGDKIVVLRAGEISQQGTGQDIVLNPANDYIRAFVREVNRARVIQLRAITRPHKPDTSWPSLTLSGSITLEEAAKQLTSSDIREATVLSRQGRPRGVVDLMDVTRNMLRTE</sequence>
<evidence type="ECO:0000259" key="11">
    <source>
        <dbReference type="PROSITE" id="PS51371"/>
    </source>
</evidence>
<dbReference type="EC" id="7.6.2.9" evidence="9"/>
<dbReference type="GO" id="GO:0005524">
    <property type="term" value="F:ATP binding"/>
    <property type="evidence" value="ECO:0007669"/>
    <property type="project" value="UniProtKB-UniRule"/>
</dbReference>
<dbReference type="NCBIfam" id="TIGR01186">
    <property type="entry name" value="proV"/>
    <property type="match status" value="1"/>
</dbReference>
<keyword evidence="5" id="KW-0029">Amino-acid transport</keyword>
<dbReference type="GO" id="GO:0015418">
    <property type="term" value="F:ABC-type quaternary ammonium compound transporting activity"/>
    <property type="evidence" value="ECO:0007669"/>
    <property type="project" value="UniProtKB-EC"/>
</dbReference>
<dbReference type="InterPro" id="IPR017871">
    <property type="entry name" value="ABC_transporter-like_CS"/>
</dbReference>
<dbReference type="SUPFAM" id="SSF54631">
    <property type="entry name" value="CBS-domain pair"/>
    <property type="match status" value="1"/>
</dbReference>
<dbReference type="PANTHER" id="PTHR43869:SF1">
    <property type="entry name" value="GLYCINE BETAINE_PROLINE BETAINE TRANSPORT SYSTEM ATP-BINDING PROTEIN PROV"/>
    <property type="match status" value="1"/>
</dbReference>